<evidence type="ECO:0000256" key="1">
    <source>
        <dbReference type="ARBA" id="ARBA00004141"/>
    </source>
</evidence>
<keyword evidence="2 5" id="KW-0812">Transmembrane</keyword>
<evidence type="ECO:0000256" key="2">
    <source>
        <dbReference type="ARBA" id="ARBA00022692"/>
    </source>
</evidence>
<dbReference type="OrthoDB" id="597549at2"/>
<dbReference type="SUPFAM" id="SSF103481">
    <property type="entry name" value="Multidrug resistance efflux transporter EmrE"/>
    <property type="match status" value="2"/>
</dbReference>
<feature type="transmembrane region" description="Helical" evidence="5">
    <location>
        <begin position="32"/>
        <end position="50"/>
    </location>
</feature>
<dbReference type="KEGG" id="est:DN752_21210"/>
<gene>
    <name evidence="7" type="ORF">DN752_21210</name>
</gene>
<evidence type="ECO:0000259" key="6">
    <source>
        <dbReference type="Pfam" id="PF00892"/>
    </source>
</evidence>
<feature type="transmembrane region" description="Helical" evidence="5">
    <location>
        <begin position="89"/>
        <end position="110"/>
    </location>
</feature>
<keyword evidence="3 5" id="KW-1133">Transmembrane helix</keyword>
<dbReference type="InterPro" id="IPR000620">
    <property type="entry name" value="EamA_dom"/>
</dbReference>
<dbReference type="Proteomes" id="UP000248688">
    <property type="component" value="Chromosome"/>
</dbReference>
<dbReference type="AlphaFoldDB" id="A0A2Z4IRC1"/>
<dbReference type="EMBL" id="CP030041">
    <property type="protein sequence ID" value="AWW33279.1"/>
    <property type="molecule type" value="Genomic_DNA"/>
</dbReference>
<accession>A0A2Z4IRC1</accession>
<feature type="transmembrane region" description="Helical" evidence="5">
    <location>
        <begin position="117"/>
        <end position="135"/>
    </location>
</feature>
<feature type="transmembrane region" description="Helical" evidence="5">
    <location>
        <begin position="173"/>
        <end position="193"/>
    </location>
</feature>
<dbReference type="PANTHER" id="PTHR22911">
    <property type="entry name" value="ACYL-MALONYL CONDENSING ENZYME-RELATED"/>
    <property type="match status" value="1"/>
</dbReference>
<organism evidence="7 8">
    <name type="scientific">Echinicola strongylocentroti</name>
    <dbReference type="NCBI Taxonomy" id="1795355"/>
    <lineage>
        <taxon>Bacteria</taxon>
        <taxon>Pseudomonadati</taxon>
        <taxon>Bacteroidota</taxon>
        <taxon>Cytophagia</taxon>
        <taxon>Cytophagales</taxon>
        <taxon>Cyclobacteriaceae</taxon>
        <taxon>Echinicola</taxon>
    </lineage>
</organism>
<feature type="transmembrane region" description="Helical" evidence="5">
    <location>
        <begin position="141"/>
        <end position="161"/>
    </location>
</feature>
<evidence type="ECO:0000313" key="7">
    <source>
        <dbReference type="EMBL" id="AWW33279.1"/>
    </source>
</evidence>
<feature type="domain" description="EamA" evidence="6">
    <location>
        <begin position="9"/>
        <end position="132"/>
    </location>
</feature>
<keyword evidence="8" id="KW-1185">Reference proteome</keyword>
<proteinExistence type="predicted"/>
<dbReference type="Gene3D" id="1.10.3730.20">
    <property type="match status" value="2"/>
</dbReference>
<feature type="transmembrane region" description="Helical" evidence="5">
    <location>
        <begin position="9"/>
        <end position="26"/>
    </location>
</feature>
<feature type="transmembrane region" description="Helical" evidence="5">
    <location>
        <begin position="255"/>
        <end position="272"/>
    </location>
</feature>
<dbReference type="GO" id="GO:0016020">
    <property type="term" value="C:membrane"/>
    <property type="evidence" value="ECO:0007669"/>
    <property type="project" value="UniProtKB-SubCell"/>
</dbReference>
<feature type="transmembrane region" description="Helical" evidence="5">
    <location>
        <begin position="199"/>
        <end position="218"/>
    </location>
</feature>
<evidence type="ECO:0000256" key="5">
    <source>
        <dbReference type="SAM" id="Phobius"/>
    </source>
</evidence>
<sequence>MSQKSVQHMLLAGIFFAIMQVMVKYVPHLPAVEIVFFRSLFSLVASYVILKKQKVPLFGNNKKLLILRGASGALGLITFFYTLQNIPLASAVTLQYLSPIFTTILGIFIVREKVNPVRFLYFAIAFGGVLVIEGFDPRISIEYTLIGVSSGFFAGLAYNIIRKLKGTEHPLVIVFYFPLVTLPIVGIWSYFNWVMPTGWDWMLLLGIGVFTQLAQYFMTMAYQHANLAKITSLNYIGILYALVFGFIFFGETFNLLTYLGMALVLVGVILNIRSKK</sequence>
<name>A0A2Z4IRC1_9BACT</name>
<evidence type="ECO:0000313" key="8">
    <source>
        <dbReference type="Proteomes" id="UP000248688"/>
    </source>
</evidence>
<dbReference type="RefSeq" id="WP_112786646.1">
    <property type="nucleotide sequence ID" value="NZ_CP030041.1"/>
</dbReference>
<feature type="transmembrane region" description="Helical" evidence="5">
    <location>
        <begin position="65"/>
        <end position="83"/>
    </location>
</feature>
<comment type="subcellular location">
    <subcellularLocation>
        <location evidence="1">Membrane</location>
        <topology evidence="1">Multi-pass membrane protein</topology>
    </subcellularLocation>
</comment>
<protein>
    <submittedName>
        <fullName evidence="7">EamA/RhaT family transporter</fullName>
    </submittedName>
</protein>
<feature type="transmembrane region" description="Helical" evidence="5">
    <location>
        <begin position="230"/>
        <end position="249"/>
    </location>
</feature>
<dbReference type="PANTHER" id="PTHR22911:SF6">
    <property type="entry name" value="SOLUTE CARRIER FAMILY 35 MEMBER G1"/>
    <property type="match status" value="1"/>
</dbReference>
<feature type="domain" description="EamA" evidence="6">
    <location>
        <begin position="145"/>
        <end position="272"/>
    </location>
</feature>
<keyword evidence="4 5" id="KW-0472">Membrane</keyword>
<evidence type="ECO:0000256" key="4">
    <source>
        <dbReference type="ARBA" id="ARBA00023136"/>
    </source>
</evidence>
<dbReference type="Pfam" id="PF00892">
    <property type="entry name" value="EamA"/>
    <property type="match status" value="2"/>
</dbReference>
<reference evidence="7 8" key="1">
    <citation type="submission" date="2018-06" db="EMBL/GenBank/DDBJ databases">
        <title>Echinicola strongylocentroti sp. nov., isolated from a sea urchin Strongylocentrotus intermedius.</title>
        <authorList>
            <person name="Bae S.S."/>
        </authorList>
    </citation>
    <scope>NUCLEOTIDE SEQUENCE [LARGE SCALE GENOMIC DNA]</scope>
    <source>
        <strain evidence="7 8">MEBiC08714</strain>
    </source>
</reference>
<evidence type="ECO:0000256" key="3">
    <source>
        <dbReference type="ARBA" id="ARBA00022989"/>
    </source>
</evidence>
<dbReference type="InterPro" id="IPR037185">
    <property type="entry name" value="EmrE-like"/>
</dbReference>